<evidence type="ECO:0000313" key="7">
    <source>
        <dbReference type="EMBL" id="KAK6335007.1"/>
    </source>
</evidence>
<keyword evidence="8" id="KW-1185">Reference proteome</keyword>
<name>A0AAN8RE26_9PEZI</name>
<proteinExistence type="predicted"/>
<protein>
    <recommendedName>
        <fullName evidence="1">gamma-glutamylcyclotransferase</fullName>
        <ecNumber evidence="1">4.3.2.9</ecNumber>
    </recommendedName>
</protein>
<dbReference type="PANTHER" id="PTHR12935:SF0">
    <property type="entry name" value="GAMMA-GLUTAMYLCYCLOTRANSFERASE"/>
    <property type="match status" value="1"/>
</dbReference>
<evidence type="ECO:0000256" key="4">
    <source>
        <dbReference type="PIRSR" id="PIRSR617939-2"/>
    </source>
</evidence>
<dbReference type="Pfam" id="PF06094">
    <property type="entry name" value="GGACT"/>
    <property type="match status" value="1"/>
</dbReference>
<dbReference type="InterPro" id="IPR009288">
    <property type="entry name" value="AIG2-like_dom"/>
</dbReference>
<evidence type="ECO:0000256" key="2">
    <source>
        <dbReference type="ARBA" id="ARBA00023239"/>
    </source>
</evidence>
<dbReference type="Proteomes" id="UP001313282">
    <property type="component" value="Unassembled WGS sequence"/>
</dbReference>
<dbReference type="AlphaFoldDB" id="A0AAN8RE26"/>
<comment type="caution">
    <text evidence="7">The sequence shown here is derived from an EMBL/GenBank/DDBJ whole genome shotgun (WGS) entry which is preliminary data.</text>
</comment>
<keyword evidence="2" id="KW-0456">Lyase</keyword>
<sequence length="267" mass="30385">MDVFERVLRPFFAPQRTARAAPRPTPRPAAPSHQRQTAAGETLYFAYGSNLSFEQMARRCPQSRYIGRARLHGYKFQINERGYANVVKVRHQQPESFVEGLCYRLHPEDEARLDRAEGVPTAYSKKTKRIKFFPAQASLLGRTVADLVQNPAQTSPTAQEDRDNRGETTIALVYLSTKYVKPSLPWHEYILRIEEGIHQALQLGISPDYIKNDVRPCLKTGRGDRENTGPNRDAGASSPNRRSRRDSRPHGGSAQRRAPRRPREVRP</sequence>
<dbReference type="EMBL" id="JAVHNR010000008">
    <property type="protein sequence ID" value="KAK6335007.1"/>
    <property type="molecule type" value="Genomic_DNA"/>
</dbReference>
<dbReference type="InterPro" id="IPR017939">
    <property type="entry name" value="G-Glutamylcylcotransferase"/>
</dbReference>
<feature type="binding site" evidence="4">
    <location>
        <begin position="44"/>
        <end position="49"/>
    </location>
    <ligand>
        <name>substrate</name>
    </ligand>
</feature>
<dbReference type="GO" id="GO:0003839">
    <property type="term" value="F:gamma-glutamylcyclotransferase activity"/>
    <property type="evidence" value="ECO:0007669"/>
    <property type="project" value="UniProtKB-EC"/>
</dbReference>
<dbReference type="PANTHER" id="PTHR12935">
    <property type="entry name" value="GAMMA-GLUTAMYLCYCLOTRANSFERASE"/>
    <property type="match status" value="1"/>
</dbReference>
<feature type="compositionally biased region" description="Basic and acidic residues" evidence="5">
    <location>
        <begin position="216"/>
        <end position="227"/>
    </location>
</feature>
<feature type="region of interest" description="Disordered" evidence="5">
    <location>
        <begin position="216"/>
        <end position="267"/>
    </location>
</feature>
<organism evidence="7 8">
    <name type="scientific">Orbilia javanica</name>
    <dbReference type="NCBI Taxonomy" id="47235"/>
    <lineage>
        <taxon>Eukaryota</taxon>
        <taxon>Fungi</taxon>
        <taxon>Dikarya</taxon>
        <taxon>Ascomycota</taxon>
        <taxon>Pezizomycotina</taxon>
        <taxon>Orbiliomycetes</taxon>
        <taxon>Orbiliales</taxon>
        <taxon>Orbiliaceae</taxon>
        <taxon>Orbilia</taxon>
    </lineage>
</organism>
<gene>
    <name evidence="7" type="ORF">TWF718_010449</name>
</gene>
<dbReference type="EC" id="4.3.2.9" evidence="1"/>
<accession>A0AAN8RE26</accession>
<feature type="active site" description="Proton acceptor" evidence="3">
    <location>
        <position position="117"/>
    </location>
</feature>
<dbReference type="InterPro" id="IPR036568">
    <property type="entry name" value="GGCT-like_sf"/>
</dbReference>
<feature type="region of interest" description="Disordered" evidence="5">
    <location>
        <begin position="15"/>
        <end position="36"/>
    </location>
</feature>
<evidence type="ECO:0000256" key="1">
    <source>
        <dbReference type="ARBA" id="ARBA00012346"/>
    </source>
</evidence>
<dbReference type="SUPFAM" id="SSF110857">
    <property type="entry name" value="Gamma-glutamyl cyclotransferase-like"/>
    <property type="match status" value="1"/>
</dbReference>
<dbReference type="Gene3D" id="3.10.490.10">
    <property type="entry name" value="Gamma-glutamyl cyclotransferase-like"/>
    <property type="match status" value="1"/>
</dbReference>
<dbReference type="InterPro" id="IPR013024">
    <property type="entry name" value="GGCT-like"/>
</dbReference>
<dbReference type="CDD" id="cd06661">
    <property type="entry name" value="GGCT_like"/>
    <property type="match status" value="1"/>
</dbReference>
<evidence type="ECO:0000259" key="6">
    <source>
        <dbReference type="Pfam" id="PF06094"/>
    </source>
</evidence>
<evidence type="ECO:0000313" key="8">
    <source>
        <dbReference type="Proteomes" id="UP001313282"/>
    </source>
</evidence>
<feature type="domain" description="Gamma-glutamylcyclotransferase AIG2-like" evidence="6">
    <location>
        <begin position="44"/>
        <end position="132"/>
    </location>
</feature>
<evidence type="ECO:0000256" key="3">
    <source>
        <dbReference type="PIRSR" id="PIRSR617939-1"/>
    </source>
</evidence>
<reference evidence="7 8" key="1">
    <citation type="submission" date="2019-10" db="EMBL/GenBank/DDBJ databases">
        <authorList>
            <person name="Palmer J.M."/>
        </authorList>
    </citation>
    <scope>NUCLEOTIDE SEQUENCE [LARGE SCALE GENOMIC DNA]</scope>
    <source>
        <strain evidence="7 8">TWF718</strain>
    </source>
</reference>
<evidence type="ECO:0000256" key="5">
    <source>
        <dbReference type="SAM" id="MobiDB-lite"/>
    </source>
</evidence>